<evidence type="ECO:0000256" key="2">
    <source>
        <dbReference type="SAM" id="SignalP"/>
    </source>
</evidence>
<dbReference type="SUPFAM" id="SSF53850">
    <property type="entry name" value="Periplasmic binding protein-like II"/>
    <property type="match status" value="1"/>
</dbReference>
<evidence type="ECO:0000256" key="1">
    <source>
        <dbReference type="ARBA" id="ARBA00022729"/>
    </source>
</evidence>
<dbReference type="NCBIfam" id="TIGR03871">
    <property type="entry name" value="ABC_peri_MoxJ_2"/>
    <property type="match status" value="1"/>
</dbReference>
<dbReference type="AlphaFoldDB" id="A0A917CBQ5"/>
<reference evidence="4" key="2">
    <citation type="submission" date="2020-09" db="EMBL/GenBank/DDBJ databases">
        <authorList>
            <person name="Sun Q."/>
            <person name="Sedlacek I."/>
        </authorList>
    </citation>
    <scope>NUCLEOTIDE SEQUENCE</scope>
    <source>
        <strain evidence="4">CCM 7897</strain>
    </source>
</reference>
<sequence length="293" mass="32423">MLRHLKHARAGTGRMAHALRWLLGGAAVLCLAGAAGAAENRADLVNREVLRVCSDPANMPFSNEAGRGFENKIAELVAAELKIPVEYTWFPQATGFLRNTLFAKRCDLVMGYVQGDELVLNTNPYYRSAYVLVHRKGQGLDGVDTLGDERLKTRSLGIVAGTPPATIMAMLGLMEKATPYPLMVDRRYESPAERMIADIRAGKIDAGVLWGPIGGYFADTPGEELVVTPLVKEATGPRMAYRITFGIRQREDEWKHVLNDIIARRQADIDAILIQYHVPLLDEDMKPITAPRR</sequence>
<comment type="caution">
    <text evidence="4">The sequence shown here is derived from an EMBL/GenBank/DDBJ whole genome shotgun (WGS) entry which is preliminary data.</text>
</comment>
<gene>
    <name evidence="4" type="ORF">GCM10007301_43640</name>
</gene>
<dbReference type="PANTHER" id="PTHR35936">
    <property type="entry name" value="MEMBRANE-BOUND LYTIC MUREIN TRANSGLYCOSYLASE F"/>
    <property type="match status" value="1"/>
</dbReference>
<dbReference type="Gene3D" id="3.40.190.10">
    <property type="entry name" value="Periplasmic binding protein-like II"/>
    <property type="match status" value="2"/>
</dbReference>
<keyword evidence="1 2" id="KW-0732">Signal</keyword>
<protein>
    <recommendedName>
        <fullName evidence="3">Solute-binding protein family 3/N-terminal domain-containing protein</fullName>
    </recommendedName>
</protein>
<keyword evidence="5" id="KW-1185">Reference proteome</keyword>
<dbReference type="EMBL" id="BMCT01000007">
    <property type="protein sequence ID" value="GGF78896.1"/>
    <property type="molecule type" value="Genomic_DNA"/>
</dbReference>
<feature type="signal peptide" evidence="2">
    <location>
        <begin position="1"/>
        <end position="37"/>
    </location>
</feature>
<evidence type="ECO:0000259" key="3">
    <source>
        <dbReference type="SMART" id="SM00062"/>
    </source>
</evidence>
<feature type="chain" id="PRO_5036757497" description="Solute-binding protein family 3/N-terminal domain-containing protein" evidence="2">
    <location>
        <begin position="38"/>
        <end position="293"/>
    </location>
</feature>
<name>A0A917CBQ5_9HYPH</name>
<dbReference type="PANTHER" id="PTHR35936:SF17">
    <property type="entry name" value="ARGININE-BINDING EXTRACELLULAR PROTEIN ARTP"/>
    <property type="match status" value="1"/>
</dbReference>
<reference evidence="4" key="1">
    <citation type="journal article" date="2014" name="Int. J. Syst. Evol. Microbiol.">
        <title>Complete genome sequence of Corynebacterium casei LMG S-19264T (=DSM 44701T), isolated from a smear-ripened cheese.</title>
        <authorList>
            <consortium name="US DOE Joint Genome Institute (JGI-PGF)"/>
            <person name="Walter F."/>
            <person name="Albersmeier A."/>
            <person name="Kalinowski J."/>
            <person name="Ruckert C."/>
        </authorList>
    </citation>
    <scope>NUCLEOTIDE SEQUENCE</scope>
    <source>
        <strain evidence="4">CCM 7897</strain>
    </source>
</reference>
<dbReference type="Pfam" id="PF00497">
    <property type="entry name" value="SBP_bac_3"/>
    <property type="match status" value="1"/>
</dbReference>
<accession>A0A917CBQ5</accession>
<organism evidence="4 5">
    <name type="scientific">Azorhizobium oxalatiphilum</name>
    <dbReference type="NCBI Taxonomy" id="980631"/>
    <lineage>
        <taxon>Bacteria</taxon>
        <taxon>Pseudomonadati</taxon>
        <taxon>Pseudomonadota</taxon>
        <taxon>Alphaproteobacteria</taxon>
        <taxon>Hyphomicrobiales</taxon>
        <taxon>Xanthobacteraceae</taxon>
        <taxon>Azorhizobium</taxon>
    </lineage>
</organism>
<feature type="domain" description="Solute-binding protein family 3/N-terminal" evidence="3">
    <location>
        <begin position="49"/>
        <end position="280"/>
    </location>
</feature>
<dbReference type="InterPro" id="IPR022448">
    <property type="entry name" value="Quinoprotein_dehydrogenase"/>
</dbReference>
<dbReference type="InterPro" id="IPR001638">
    <property type="entry name" value="Solute-binding_3/MltF_N"/>
</dbReference>
<evidence type="ECO:0000313" key="5">
    <source>
        <dbReference type="Proteomes" id="UP000606044"/>
    </source>
</evidence>
<dbReference type="Proteomes" id="UP000606044">
    <property type="component" value="Unassembled WGS sequence"/>
</dbReference>
<evidence type="ECO:0000313" key="4">
    <source>
        <dbReference type="EMBL" id="GGF78896.1"/>
    </source>
</evidence>
<proteinExistence type="predicted"/>
<dbReference type="SMART" id="SM00062">
    <property type="entry name" value="PBPb"/>
    <property type="match status" value="1"/>
</dbReference>
<dbReference type="RefSeq" id="WP_244644588.1">
    <property type="nucleotide sequence ID" value="NZ_BMCT01000007.1"/>
</dbReference>